<protein>
    <submittedName>
        <fullName evidence="7">Uncharacterized protein</fullName>
    </submittedName>
</protein>
<feature type="chain" id="PRO_5039023603" evidence="6">
    <location>
        <begin position="23"/>
        <end position="170"/>
    </location>
</feature>
<dbReference type="EMBL" id="JAIWYP010000003">
    <property type="protein sequence ID" value="KAH3858941.1"/>
    <property type="molecule type" value="Genomic_DNA"/>
</dbReference>
<keyword evidence="3" id="KW-0812">Transmembrane</keyword>
<dbReference type="InterPro" id="IPR009311">
    <property type="entry name" value="IFI6/IFI27-like"/>
</dbReference>
<dbReference type="Pfam" id="PF06140">
    <property type="entry name" value="Ifi-6-16"/>
    <property type="match status" value="1"/>
</dbReference>
<comment type="subcellular location">
    <subcellularLocation>
        <location evidence="1">Membrane</location>
        <topology evidence="1">Multi-pass membrane protein</topology>
    </subcellularLocation>
</comment>
<accession>A0A9D4LLE9</accession>
<keyword evidence="6" id="KW-0732">Signal</keyword>
<sequence length="170" mass="18323">MDFKMLCVVVLFVLVSFIPCDALENLVSFEIKTSIDCPTDGQSGNGYWNVNNKAEVPRCVLKCYEGFEPDRCHVLRRIKPETWNRDIPHCVKKSWIPWGTMAKAGVAVAAGAGAVAAAPVVLSAVGFTSAGVAAGSIAAGLQAGVFNRCGEIHDVERVSLDCVYRNCIME</sequence>
<comment type="caution">
    <text evidence="7">The sequence shown here is derived from an EMBL/GenBank/DDBJ whole genome shotgun (WGS) entry which is preliminary data.</text>
</comment>
<evidence type="ECO:0000256" key="5">
    <source>
        <dbReference type="ARBA" id="ARBA00023136"/>
    </source>
</evidence>
<dbReference type="InterPro" id="IPR038213">
    <property type="entry name" value="IFI6/IFI27-like_sf"/>
</dbReference>
<evidence type="ECO:0000256" key="4">
    <source>
        <dbReference type="ARBA" id="ARBA00022989"/>
    </source>
</evidence>
<dbReference type="PANTHER" id="PTHR16932:SF37">
    <property type="entry name" value="ISG12-1 PROTEIN-RELATED"/>
    <property type="match status" value="1"/>
</dbReference>
<dbReference type="GO" id="GO:0097193">
    <property type="term" value="P:intrinsic apoptotic signaling pathway"/>
    <property type="evidence" value="ECO:0007669"/>
    <property type="project" value="TreeGrafter"/>
</dbReference>
<evidence type="ECO:0000313" key="7">
    <source>
        <dbReference type="EMBL" id="KAH3858941.1"/>
    </source>
</evidence>
<evidence type="ECO:0000256" key="1">
    <source>
        <dbReference type="ARBA" id="ARBA00004141"/>
    </source>
</evidence>
<gene>
    <name evidence="7" type="ORF">DPMN_101586</name>
</gene>
<evidence type="ECO:0000256" key="2">
    <source>
        <dbReference type="ARBA" id="ARBA00007262"/>
    </source>
</evidence>
<evidence type="ECO:0000256" key="3">
    <source>
        <dbReference type="ARBA" id="ARBA00022692"/>
    </source>
</evidence>
<name>A0A9D4LLE9_DREPO</name>
<keyword evidence="8" id="KW-1185">Reference proteome</keyword>
<dbReference type="PANTHER" id="PTHR16932">
    <property type="entry name" value="INTERFERON ALPHA-INDUCIBLE PROTEIN 27"/>
    <property type="match status" value="1"/>
</dbReference>
<evidence type="ECO:0000256" key="6">
    <source>
        <dbReference type="SAM" id="SignalP"/>
    </source>
</evidence>
<keyword evidence="4" id="KW-1133">Transmembrane helix</keyword>
<dbReference type="Proteomes" id="UP000828390">
    <property type="component" value="Unassembled WGS sequence"/>
</dbReference>
<proteinExistence type="inferred from homology"/>
<organism evidence="7 8">
    <name type="scientific">Dreissena polymorpha</name>
    <name type="common">Zebra mussel</name>
    <name type="synonym">Mytilus polymorpha</name>
    <dbReference type="NCBI Taxonomy" id="45954"/>
    <lineage>
        <taxon>Eukaryota</taxon>
        <taxon>Metazoa</taxon>
        <taxon>Spiralia</taxon>
        <taxon>Lophotrochozoa</taxon>
        <taxon>Mollusca</taxon>
        <taxon>Bivalvia</taxon>
        <taxon>Autobranchia</taxon>
        <taxon>Heteroconchia</taxon>
        <taxon>Euheterodonta</taxon>
        <taxon>Imparidentia</taxon>
        <taxon>Neoheterodontei</taxon>
        <taxon>Myida</taxon>
        <taxon>Dreissenoidea</taxon>
        <taxon>Dreissenidae</taxon>
        <taxon>Dreissena</taxon>
    </lineage>
</organism>
<keyword evidence="5" id="KW-0472">Membrane</keyword>
<reference evidence="7" key="1">
    <citation type="journal article" date="2019" name="bioRxiv">
        <title>The Genome of the Zebra Mussel, Dreissena polymorpha: A Resource for Invasive Species Research.</title>
        <authorList>
            <person name="McCartney M.A."/>
            <person name="Auch B."/>
            <person name="Kono T."/>
            <person name="Mallez S."/>
            <person name="Zhang Y."/>
            <person name="Obille A."/>
            <person name="Becker A."/>
            <person name="Abrahante J.E."/>
            <person name="Garbe J."/>
            <person name="Badalamenti J.P."/>
            <person name="Herman A."/>
            <person name="Mangelson H."/>
            <person name="Liachko I."/>
            <person name="Sullivan S."/>
            <person name="Sone E.D."/>
            <person name="Koren S."/>
            <person name="Silverstein K.A.T."/>
            <person name="Beckman K.B."/>
            <person name="Gohl D.M."/>
        </authorList>
    </citation>
    <scope>NUCLEOTIDE SEQUENCE</scope>
    <source>
        <strain evidence="7">Duluth1</strain>
        <tissue evidence="7">Whole animal</tissue>
    </source>
</reference>
<dbReference type="Gene3D" id="6.10.110.10">
    <property type="match status" value="1"/>
</dbReference>
<feature type="signal peptide" evidence="6">
    <location>
        <begin position="1"/>
        <end position="22"/>
    </location>
</feature>
<reference evidence="7" key="2">
    <citation type="submission" date="2020-11" db="EMBL/GenBank/DDBJ databases">
        <authorList>
            <person name="McCartney M.A."/>
            <person name="Auch B."/>
            <person name="Kono T."/>
            <person name="Mallez S."/>
            <person name="Becker A."/>
            <person name="Gohl D.M."/>
            <person name="Silverstein K.A.T."/>
            <person name="Koren S."/>
            <person name="Bechman K.B."/>
            <person name="Herman A."/>
            <person name="Abrahante J.E."/>
            <person name="Garbe J."/>
        </authorList>
    </citation>
    <scope>NUCLEOTIDE SEQUENCE</scope>
    <source>
        <strain evidence="7">Duluth1</strain>
        <tissue evidence="7">Whole animal</tissue>
    </source>
</reference>
<comment type="similarity">
    <text evidence="2">Belongs to the IFI6/IFI27 family.</text>
</comment>
<dbReference type="GO" id="GO:0001836">
    <property type="term" value="P:release of cytochrome c from mitochondria"/>
    <property type="evidence" value="ECO:0007669"/>
    <property type="project" value="TreeGrafter"/>
</dbReference>
<dbReference type="GO" id="GO:0031966">
    <property type="term" value="C:mitochondrial membrane"/>
    <property type="evidence" value="ECO:0007669"/>
    <property type="project" value="TreeGrafter"/>
</dbReference>
<dbReference type="AlphaFoldDB" id="A0A9D4LLE9"/>
<evidence type="ECO:0000313" key="8">
    <source>
        <dbReference type="Proteomes" id="UP000828390"/>
    </source>
</evidence>